<dbReference type="PANTHER" id="PTHR47074">
    <property type="entry name" value="BNAC02G40300D PROTEIN"/>
    <property type="match status" value="1"/>
</dbReference>
<reference evidence="2" key="1">
    <citation type="submission" date="2022-08" db="EMBL/GenBank/DDBJ databases">
        <authorList>
            <person name="Marques A."/>
        </authorList>
    </citation>
    <scope>NUCLEOTIDE SEQUENCE</scope>
    <source>
        <strain evidence="2">RhyPub2mFocal</strain>
        <tissue evidence="2">Leaves</tissue>
    </source>
</reference>
<dbReference type="InterPro" id="IPR036397">
    <property type="entry name" value="RNaseH_sf"/>
</dbReference>
<evidence type="ECO:0000259" key="1">
    <source>
        <dbReference type="Pfam" id="PF13966"/>
    </source>
</evidence>
<dbReference type="PANTHER" id="PTHR47074:SF48">
    <property type="entry name" value="POLYNUCLEOTIDYL TRANSFERASE, RIBONUCLEASE H-LIKE SUPERFAMILY PROTEIN"/>
    <property type="match status" value="1"/>
</dbReference>
<organism evidence="2 3">
    <name type="scientific">Rhynchospora pubera</name>
    <dbReference type="NCBI Taxonomy" id="906938"/>
    <lineage>
        <taxon>Eukaryota</taxon>
        <taxon>Viridiplantae</taxon>
        <taxon>Streptophyta</taxon>
        <taxon>Embryophyta</taxon>
        <taxon>Tracheophyta</taxon>
        <taxon>Spermatophyta</taxon>
        <taxon>Magnoliopsida</taxon>
        <taxon>Liliopsida</taxon>
        <taxon>Poales</taxon>
        <taxon>Cyperaceae</taxon>
        <taxon>Cyperoideae</taxon>
        <taxon>Rhynchosporeae</taxon>
        <taxon>Rhynchospora</taxon>
    </lineage>
</organism>
<dbReference type="InterPro" id="IPR052929">
    <property type="entry name" value="RNase_H-like_EbsB-rel"/>
</dbReference>
<comment type="caution">
    <text evidence="2">The sequence shown here is derived from an EMBL/GenBank/DDBJ whole genome shotgun (WGS) entry which is preliminary data.</text>
</comment>
<dbReference type="InterPro" id="IPR044730">
    <property type="entry name" value="RNase_H-like_dom_plant"/>
</dbReference>
<accession>A0AAV8EPJ2</accession>
<dbReference type="GO" id="GO:0003676">
    <property type="term" value="F:nucleic acid binding"/>
    <property type="evidence" value="ECO:0007669"/>
    <property type="project" value="InterPro"/>
</dbReference>
<gene>
    <name evidence="2" type="ORF">LUZ62_034388</name>
</gene>
<dbReference type="AlphaFoldDB" id="A0AAV8EPJ2"/>
<proteinExistence type="predicted"/>
<dbReference type="Proteomes" id="UP001140206">
    <property type="component" value="Chromosome 2"/>
</dbReference>
<dbReference type="InterPro" id="IPR026960">
    <property type="entry name" value="RVT-Znf"/>
</dbReference>
<dbReference type="CDD" id="cd06222">
    <property type="entry name" value="RNase_H_like"/>
    <property type="match status" value="1"/>
</dbReference>
<evidence type="ECO:0000313" key="2">
    <source>
        <dbReference type="EMBL" id="KAJ4783142.1"/>
    </source>
</evidence>
<feature type="domain" description="Reverse transcriptase zinc-binding" evidence="1">
    <location>
        <begin position="15"/>
        <end position="104"/>
    </location>
</feature>
<protein>
    <submittedName>
        <fullName evidence="2">Ribonuclease H-like superfamily protein</fullName>
    </submittedName>
</protein>
<dbReference type="EMBL" id="JAMFTS010000002">
    <property type="protein sequence ID" value="KAJ4783142.1"/>
    <property type="molecule type" value="Genomic_DNA"/>
</dbReference>
<sequence>MDDFLIWNSTKSGRYSVKEGYKELTKQANLQINSNVNWNLIWKWKRIAPKVKFFLWRLLHKGLPLATNMHARIQTISPVCQRCQKENEYEMHCMFFCNTSRQVWFASPLGIRVHALPLDITATVQQIMATLDEEGNQIFAHTLWEIWKQRNKTVIEYCNFEPQGVVQRVKTTCNAGRQGIEAVNRRIPQGAHDKHDYNGEGWQIIVDASWDTLNNAGGAYVVYNRGCIHSIGLHSFQVHDPFHAEAIAVKEAMCYVYDGIKLPGDTAVQFFSDCMNLVLAVNQGDASGLPDWRAAGTVHEMIKRSEGEYGGMSLQHVQREAVKQAHDLANVARRGKINYQGGVIMAVQQYGRVSTCIDENYFQRVQEAPP</sequence>
<keyword evidence="3" id="KW-1185">Reference proteome</keyword>
<name>A0AAV8EPJ2_9POAL</name>
<evidence type="ECO:0000313" key="3">
    <source>
        <dbReference type="Proteomes" id="UP001140206"/>
    </source>
</evidence>
<dbReference type="Pfam" id="PF13966">
    <property type="entry name" value="zf-RVT"/>
    <property type="match status" value="1"/>
</dbReference>
<dbReference type="Gene3D" id="3.30.420.10">
    <property type="entry name" value="Ribonuclease H-like superfamily/Ribonuclease H"/>
    <property type="match status" value="1"/>
</dbReference>